<keyword evidence="1" id="KW-0472">Membrane</keyword>
<reference evidence="2 3" key="1">
    <citation type="submission" date="2019-12" db="EMBL/GenBank/DDBJ databases">
        <title>The genome of Stappia indica PHM037.</title>
        <authorList>
            <person name="Kacar D."/>
            <person name="Galan B."/>
            <person name="Canedo L."/>
            <person name="Rodriguez P."/>
            <person name="de la Calle F."/>
            <person name="Garcia J.L."/>
        </authorList>
    </citation>
    <scope>NUCLEOTIDE SEQUENCE [LARGE SCALE GENOMIC DNA]</scope>
    <source>
        <strain evidence="2 3">PHM037</strain>
    </source>
</reference>
<evidence type="ECO:0000313" key="2">
    <source>
        <dbReference type="EMBL" id="QGZ33948.1"/>
    </source>
</evidence>
<sequence>MMEIFGPWSAARVVVAGLLLLTIGLGVLCLWAAHQLERAVERRRRRRLLQKIQAVARRRLP</sequence>
<dbReference type="AlphaFoldDB" id="A0A857C4Y8"/>
<proteinExistence type="predicted"/>
<dbReference type="Proteomes" id="UP000435648">
    <property type="component" value="Chromosome"/>
</dbReference>
<gene>
    <name evidence="2" type="ORF">GH266_05130</name>
</gene>
<evidence type="ECO:0008006" key="4">
    <source>
        <dbReference type="Google" id="ProtNLM"/>
    </source>
</evidence>
<dbReference type="RefSeq" id="WP_158192938.1">
    <property type="nucleotide sequence ID" value="NZ_CP046908.1"/>
</dbReference>
<feature type="transmembrane region" description="Helical" evidence="1">
    <location>
        <begin position="12"/>
        <end position="33"/>
    </location>
</feature>
<protein>
    <recommendedName>
        <fullName evidence="4">Lipopolysaccharide assembly protein A domain-containing protein</fullName>
    </recommendedName>
</protein>
<dbReference type="KEGG" id="siw:GH266_05130"/>
<keyword evidence="1" id="KW-1133">Transmembrane helix</keyword>
<accession>A0A857C4Y8</accession>
<evidence type="ECO:0000313" key="3">
    <source>
        <dbReference type="Proteomes" id="UP000435648"/>
    </source>
</evidence>
<name>A0A857C4Y8_9HYPH</name>
<organism evidence="2 3">
    <name type="scientific">Stappia indica</name>
    <dbReference type="NCBI Taxonomy" id="538381"/>
    <lineage>
        <taxon>Bacteria</taxon>
        <taxon>Pseudomonadati</taxon>
        <taxon>Pseudomonadota</taxon>
        <taxon>Alphaproteobacteria</taxon>
        <taxon>Hyphomicrobiales</taxon>
        <taxon>Stappiaceae</taxon>
        <taxon>Stappia</taxon>
    </lineage>
</organism>
<dbReference type="EMBL" id="CP046908">
    <property type="protein sequence ID" value="QGZ33948.1"/>
    <property type="molecule type" value="Genomic_DNA"/>
</dbReference>
<keyword evidence="1" id="KW-0812">Transmembrane</keyword>
<evidence type="ECO:0000256" key="1">
    <source>
        <dbReference type="SAM" id="Phobius"/>
    </source>
</evidence>